<proteinExistence type="predicted"/>
<dbReference type="EMBL" id="LATX01001674">
    <property type="protein sequence ID" value="KTB39469.1"/>
    <property type="molecule type" value="Genomic_DNA"/>
</dbReference>
<gene>
    <name evidence="1" type="ORF">WG66_7947</name>
</gene>
<sequence>MLAETLADFGTFGGAYPDKFGTSSW</sequence>
<organism evidence="1 2">
    <name type="scientific">Moniliophthora roreri</name>
    <name type="common">Frosty pod rot fungus</name>
    <name type="synonym">Monilia roreri</name>
    <dbReference type="NCBI Taxonomy" id="221103"/>
    <lineage>
        <taxon>Eukaryota</taxon>
        <taxon>Fungi</taxon>
        <taxon>Dikarya</taxon>
        <taxon>Basidiomycota</taxon>
        <taxon>Agaricomycotina</taxon>
        <taxon>Agaricomycetes</taxon>
        <taxon>Agaricomycetidae</taxon>
        <taxon>Agaricales</taxon>
        <taxon>Marasmiineae</taxon>
        <taxon>Marasmiaceae</taxon>
        <taxon>Moniliophthora</taxon>
    </lineage>
</organism>
<evidence type="ECO:0000313" key="2">
    <source>
        <dbReference type="Proteomes" id="UP000054988"/>
    </source>
</evidence>
<dbReference type="AlphaFoldDB" id="A0A0W0FT02"/>
<comment type="caution">
    <text evidence="1">The sequence shown here is derived from an EMBL/GenBank/DDBJ whole genome shotgun (WGS) entry which is preliminary data.</text>
</comment>
<protein>
    <submittedName>
        <fullName evidence="1">Uncharacterized protein</fullName>
    </submittedName>
</protein>
<evidence type="ECO:0000313" key="1">
    <source>
        <dbReference type="EMBL" id="KTB39469.1"/>
    </source>
</evidence>
<reference evidence="1 2" key="1">
    <citation type="submission" date="2015-12" db="EMBL/GenBank/DDBJ databases">
        <title>Draft genome sequence of Moniliophthora roreri, the causal agent of frosty pod rot of cacao.</title>
        <authorList>
            <person name="Aime M.C."/>
            <person name="Diaz-Valderrama J.R."/>
            <person name="Kijpornyongpan T."/>
            <person name="Phillips-Mora W."/>
        </authorList>
    </citation>
    <scope>NUCLEOTIDE SEQUENCE [LARGE SCALE GENOMIC DNA]</scope>
    <source>
        <strain evidence="1 2">MCA 2952</strain>
    </source>
</reference>
<accession>A0A0W0FT02</accession>
<dbReference type="Proteomes" id="UP000054988">
    <property type="component" value="Unassembled WGS sequence"/>
</dbReference>
<name>A0A0W0FT02_MONRR</name>